<evidence type="ECO:0000313" key="7">
    <source>
        <dbReference type="EMBL" id="TCP29907.1"/>
    </source>
</evidence>
<keyword evidence="4 5" id="KW-0804">Transcription</keyword>
<gene>
    <name evidence="7" type="ORF">EV207_1071</name>
</gene>
<evidence type="ECO:0000313" key="8">
    <source>
        <dbReference type="Proteomes" id="UP000295416"/>
    </source>
</evidence>
<dbReference type="GO" id="GO:0016987">
    <property type="term" value="F:sigma factor activity"/>
    <property type="evidence" value="ECO:0007669"/>
    <property type="project" value="UniProtKB-KW"/>
</dbReference>
<dbReference type="PANTHER" id="PTHR43133">
    <property type="entry name" value="RNA POLYMERASE ECF-TYPE SIGMA FACTO"/>
    <property type="match status" value="1"/>
</dbReference>
<evidence type="ECO:0000256" key="2">
    <source>
        <dbReference type="ARBA" id="ARBA00023082"/>
    </source>
</evidence>
<organism evidence="7 8">
    <name type="scientific">Scopulibacillus darangshiensis</name>
    <dbReference type="NCBI Taxonomy" id="442528"/>
    <lineage>
        <taxon>Bacteria</taxon>
        <taxon>Bacillati</taxon>
        <taxon>Bacillota</taxon>
        <taxon>Bacilli</taxon>
        <taxon>Bacillales</taxon>
        <taxon>Sporolactobacillaceae</taxon>
        <taxon>Scopulibacillus</taxon>
    </lineage>
</organism>
<dbReference type="InterPro" id="IPR000838">
    <property type="entry name" value="RNA_pol_sigma70_ECF_CS"/>
</dbReference>
<name>A0A4R2P5E3_9BACL</name>
<reference evidence="7 8" key="1">
    <citation type="submission" date="2019-03" db="EMBL/GenBank/DDBJ databases">
        <title>Genomic Encyclopedia of Type Strains, Phase IV (KMG-IV): sequencing the most valuable type-strain genomes for metagenomic binning, comparative biology and taxonomic classification.</title>
        <authorList>
            <person name="Goeker M."/>
        </authorList>
    </citation>
    <scope>NUCLEOTIDE SEQUENCE [LARGE SCALE GENOMIC DNA]</scope>
    <source>
        <strain evidence="7 8">DSM 19377</strain>
    </source>
</reference>
<keyword evidence="8" id="KW-1185">Reference proteome</keyword>
<sequence>MSADPPQDEITYLYRQYVQEVYSFLAYFTGNEQEAEDLTQETFIKVIKSYHSYRRQSSIKTWIFSIAKKTAIDHYRKKKFFTLSDRLLESLTTVYGKIKVHSNAA</sequence>
<evidence type="ECO:0000256" key="3">
    <source>
        <dbReference type="ARBA" id="ARBA00023125"/>
    </source>
</evidence>
<dbReference type="Gene3D" id="1.10.1740.10">
    <property type="match status" value="1"/>
</dbReference>
<feature type="domain" description="RNA polymerase sigma-70 region 2" evidence="6">
    <location>
        <begin position="13"/>
        <end position="79"/>
    </location>
</feature>
<dbReference type="Proteomes" id="UP000295416">
    <property type="component" value="Unassembled WGS sequence"/>
</dbReference>
<dbReference type="InterPro" id="IPR014284">
    <property type="entry name" value="RNA_pol_sigma-70_dom"/>
</dbReference>
<comment type="caution">
    <text evidence="7">The sequence shown here is derived from an EMBL/GenBank/DDBJ whole genome shotgun (WGS) entry which is preliminary data.</text>
</comment>
<protein>
    <recommendedName>
        <fullName evidence="5">RNA polymerase sigma factor</fullName>
    </recommendedName>
</protein>
<dbReference type="OrthoDB" id="2470848at2"/>
<keyword evidence="2 5" id="KW-0731">Sigma factor</keyword>
<dbReference type="PANTHER" id="PTHR43133:SF8">
    <property type="entry name" value="RNA POLYMERASE SIGMA FACTOR HI_1459-RELATED"/>
    <property type="match status" value="1"/>
</dbReference>
<dbReference type="PROSITE" id="PS01063">
    <property type="entry name" value="SIGMA70_ECF"/>
    <property type="match status" value="1"/>
</dbReference>
<dbReference type="InterPro" id="IPR039425">
    <property type="entry name" value="RNA_pol_sigma-70-like"/>
</dbReference>
<keyword evidence="1 5" id="KW-0805">Transcription regulation</keyword>
<evidence type="ECO:0000259" key="6">
    <source>
        <dbReference type="Pfam" id="PF04542"/>
    </source>
</evidence>
<dbReference type="Pfam" id="PF04542">
    <property type="entry name" value="Sigma70_r2"/>
    <property type="match status" value="1"/>
</dbReference>
<dbReference type="InterPro" id="IPR007627">
    <property type="entry name" value="RNA_pol_sigma70_r2"/>
</dbReference>
<dbReference type="NCBIfam" id="TIGR02937">
    <property type="entry name" value="sigma70-ECF"/>
    <property type="match status" value="1"/>
</dbReference>
<dbReference type="SUPFAM" id="SSF88946">
    <property type="entry name" value="Sigma2 domain of RNA polymerase sigma factors"/>
    <property type="match status" value="1"/>
</dbReference>
<dbReference type="AlphaFoldDB" id="A0A4R2P5E3"/>
<evidence type="ECO:0000256" key="1">
    <source>
        <dbReference type="ARBA" id="ARBA00023015"/>
    </source>
</evidence>
<accession>A0A4R2P5E3</accession>
<dbReference type="EMBL" id="SLXK01000007">
    <property type="protein sequence ID" value="TCP29907.1"/>
    <property type="molecule type" value="Genomic_DNA"/>
</dbReference>
<comment type="similarity">
    <text evidence="5">Belongs to the sigma-70 factor family. ECF subfamily.</text>
</comment>
<keyword evidence="3 5" id="KW-0238">DNA-binding</keyword>
<dbReference type="GO" id="GO:0006352">
    <property type="term" value="P:DNA-templated transcription initiation"/>
    <property type="evidence" value="ECO:0007669"/>
    <property type="project" value="InterPro"/>
</dbReference>
<evidence type="ECO:0000256" key="5">
    <source>
        <dbReference type="RuleBase" id="RU000716"/>
    </source>
</evidence>
<dbReference type="InterPro" id="IPR013325">
    <property type="entry name" value="RNA_pol_sigma_r2"/>
</dbReference>
<proteinExistence type="inferred from homology"/>
<dbReference type="GO" id="GO:0003677">
    <property type="term" value="F:DNA binding"/>
    <property type="evidence" value="ECO:0007669"/>
    <property type="project" value="UniProtKB-KW"/>
</dbReference>
<evidence type="ECO:0000256" key="4">
    <source>
        <dbReference type="ARBA" id="ARBA00023163"/>
    </source>
</evidence>
<dbReference type="RefSeq" id="WP_132744985.1">
    <property type="nucleotide sequence ID" value="NZ_SLXK01000007.1"/>
</dbReference>